<dbReference type="GO" id="GO:1990961">
    <property type="term" value="P:xenobiotic detoxification by transmembrane export across the plasma membrane"/>
    <property type="evidence" value="ECO:0007669"/>
    <property type="project" value="InterPro"/>
</dbReference>
<evidence type="ECO:0000256" key="5">
    <source>
        <dbReference type="ARBA" id="ARBA00023136"/>
    </source>
</evidence>
<feature type="transmembrane region" description="Helical" evidence="6">
    <location>
        <begin position="50"/>
        <end position="71"/>
    </location>
</feature>
<feature type="transmembrane region" description="Helical" evidence="6">
    <location>
        <begin position="83"/>
        <end position="109"/>
    </location>
</feature>
<dbReference type="AlphaFoldDB" id="A0AAD1VN45"/>
<evidence type="ECO:0000256" key="1">
    <source>
        <dbReference type="ARBA" id="ARBA00004141"/>
    </source>
</evidence>
<keyword evidence="5 6" id="KW-0472">Membrane</keyword>
<evidence type="ECO:0000313" key="7">
    <source>
        <dbReference type="EMBL" id="CAH2222680.1"/>
    </source>
</evidence>
<evidence type="ECO:0000256" key="6">
    <source>
        <dbReference type="RuleBase" id="RU004914"/>
    </source>
</evidence>
<dbReference type="GO" id="GO:0015297">
    <property type="term" value="F:antiporter activity"/>
    <property type="evidence" value="ECO:0007669"/>
    <property type="project" value="InterPro"/>
</dbReference>
<proteinExistence type="inferred from homology"/>
<keyword evidence="4 6" id="KW-1133">Transmembrane helix</keyword>
<evidence type="ECO:0000256" key="4">
    <source>
        <dbReference type="ARBA" id="ARBA00022989"/>
    </source>
</evidence>
<feature type="transmembrane region" description="Helical" evidence="6">
    <location>
        <begin position="129"/>
        <end position="153"/>
    </location>
</feature>
<feature type="transmembrane region" description="Helical" evidence="6">
    <location>
        <begin position="383"/>
        <end position="403"/>
    </location>
</feature>
<dbReference type="Proteomes" id="UP001295444">
    <property type="component" value="Chromosome 01"/>
</dbReference>
<dbReference type="GO" id="GO:0016020">
    <property type="term" value="C:membrane"/>
    <property type="evidence" value="ECO:0007669"/>
    <property type="project" value="UniProtKB-SubCell"/>
</dbReference>
<dbReference type="Pfam" id="PF01554">
    <property type="entry name" value="MatE"/>
    <property type="match status" value="2"/>
</dbReference>
<evidence type="ECO:0000256" key="2">
    <source>
        <dbReference type="ARBA" id="ARBA00010199"/>
    </source>
</evidence>
<feature type="transmembrane region" description="Helical" evidence="6">
    <location>
        <begin position="226"/>
        <end position="246"/>
    </location>
</feature>
<feature type="transmembrane region" description="Helical" evidence="6">
    <location>
        <begin position="343"/>
        <end position="363"/>
    </location>
</feature>
<dbReference type="PANTHER" id="PTHR11206">
    <property type="entry name" value="MULTIDRUG RESISTANCE PROTEIN"/>
    <property type="match status" value="1"/>
</dbReference>
<comment type="similarity">
    <text evidence="2 6">Belongs to the multi antimicrobial extrusion (MATE) (TC 2.A.66.1) family.</text>
</comment>
<feature type="transmembrane region" description="Helical" evidence="6">
    <location>
        <begin position="267"/>
        <end position="285"/>
    </location>
</feature>
<feature type="transmembrane region" description="Helical" evidence="6">
    <location>
        <begin position="196"/>
        <end position="220"/>
    </location>
</feature>
<feature type="transmembrane region" description="Helical" evidence="6">
    <location>
        <begin position="415"/>
        <end position="439"/>
    </location>
</feature>
<dbReference type="GO" id="GO:0042910">
    <property type="term" value="F:xenobiotic transmembrane transporter activity"/>
    <property type="evidence" value="ECO:0007669"/>
    <property type="project" value="InterPro"/>
</dbReference>
<dbReference type="CDD" id="cd13132">
    <property type="entry name" value="MATE_eukaryotic"/>
    <property type="match status" value="1"/>
</dbReference>
<feature type="transmembrane region" description="Helical" evidence="6">
    <location>
        <begin position="291"/>
        <end position="322"/>
    </location>
</feature>
<dbReference type="EMBL" id="OW240912">
    <property type="protein sequence ID" value="CAH2222680.1"/>
    <property type="molecule type" value="Genomic_DNA"/>
</dbReference>
<comment type="subcellular location">
    <subcellularLocation>
        <location evidence="1">Membrane</location>
        <topology evidence="1">Multi-pass membrane protein</topology>
    </subcellularLocation>
</comment>
<name>A0AAD1VN45_PELCU</name>
<keyword evidence="8" id="KW-1185">Reference proteome</keyword>
<dbReference type="InterPro" id="IPR002528">
    <property type="entry name" value="MATE_fam"/>
</dbReference>
<accession>A0AAD1VN45</accession>
<evidence type="ECO:0000256" key="3">
    <source>
        <dbReference type="ARBA" id="ARBA00022692"/>
    </source>
</evidence>
<feature type="transmembrane region" description="Helical" evidence="6">
    <location>
        <begin position="565"/>
        <end position="585"/>
    </location>
</feature>
<organism evidence="7 8">
    <name type="scientific">Pelobates cultripes</name>
    <name type="common">Western spadefoot toad</name>
    <dbReference type="NCBI Taxonomy" id="61616"/>
    <lineage>
        <taxon>Eukaryota</taxon>
        <taxon>Metazoa</taxon>
        <taxon>Chordata</taxon>
        <taxon>Craniata</taxon>
        <taxon>Vertebrata</taxon>
        <taxon>Euteleostomi</taxon>
        <taxon>Amphibia</taxon>
        <taxon>Batrachia</taxon>
        <taxon>Anura</taxon>
        <taxon>Pelobatoidea</taxon>
        <taxon>Pelobatidae</taxon>
        <taxon>Pelobates</taxon>
    </lineage>
</organism>
<keyword evidence="3 6" id="KW-0812">Transmembrane</keyword>
<dbReference type="NCBIfam" id="TIGR00797">
    <property type="entry name" value="matE"/>
    <property type="match status" value="1"/>
</dbReference>
<gene>
    <name evidence="7" type="ORF">PECUL_23A050653</name>
</gene>
<feature type="transmembrane region" description="Helical" evidence="6">
    <location>
        <begin position="445"/>
        <end position="467"/>
    </location>
</feature>
<feature type="transmembrane region" description="Helical" evidence="6">
    <location>
        <begin position="165"/>
        <end position="184"/>
    </location>
</feature>
<protein>
    <recommendedName>
        <fullName evidence="6">Multidrug and toxin extrusion protein</fullName>
    </recommendedName>
</protein>
<sequence length="588" mass="64399">MTEENTESDGDRQPLEESSLLRGKSSWIPRCLHRMLPPGFLDEMKEQCALAGPVFLGQTLVFFVSIVSSMFCGHLGKIELDSVTLAVAVINVIGVSVGTGLSAACDTLISQTYGSKNLKRIGTILQRGIIILMLFCFPCWAIFINIEHILLLFKHNPDIARLTQTYVLIYIPALPAAFLFQLLLRYLQNQGIIWPQVFIGIAVNIINVIINAIFLFILNLGVVGSAWANTISQISMPLLLFIYLWTKKLHIETWAGWSKDCFQEWGIFIRLSIPSMLMMCIKWWSFQIGTFLVGLVSVVELGAQSIIVVLATASAMISRAFAVSASVRIGTALGAGDTEQAKIAWKASLVCVVLFYLVTGIFWTGLKDYVASIFTSHRETGILVSQLMLIFAPFNVFDGIAYTSGGILRGSGKQLIGAVLNAVGYCIIGLPVGISLMFAAKLGVIGLWSGMIMCVFVQSILVMIYIIRINWNKAYEEAQFRAGIRFLNEAESFKDGSTGATGLKIIGDLKASDHKHYGMNATEGIMLQDIAAVDKYIDKHKHAFTEATNVVGEVLSVKQLILRRGLVIITAVATLVIGVLINLLIGNG</sequence>
<reference evidence="7" key="1">
    <citation type="submission" date="2022-03" db="EMBL/GenBank/DDBJ databases">
        <authorList>
            <person name="Alioto T."/>
            <person name="Alioto T."/>
            <person name="Gomez Garrido J."/>
        </authorList>
    </citation>
    <scope>NUCLEOTIDE SEQUENCE</scope>
</reference>
<dbReference type="InterPro" id="IPR045069">
    <property type="entry name" value="MATE_euk"/>
</dbReference>
<evidence type="ECO:0000313" key="8">
    <source>
        <dbReference type="Proteomes" id="UP001295444"/>
    </source>
</evidence>